<proteinExistence type="predicted"/>
<organism evidence="2 3">
    <name type="scientific">Gordonibacter urolithinfaciens</name>
    <dbReference type="NCBI Taxonomy" id="1335613"/>
    <lineage>
        <taxon>Bacteria</taxon>
        <taxon>Bacillati</taxon>
        <taxon>Actinomycetota</taxon>
        <taxon>Coriobacteriia</taxon>
        <taxon>Eggerthellales</taxon>
        <taxon>Eggerthellaceae</taxon>
        <taxon>Gordonibacter</taxon>
    </lineage>
</organism>
<reference evidence="2 3" key="1">
    <citation type="journal article" date="2019" name="Nat. Med.">
        <title>A library of human gut bacterial isolates paired with longitudinal multiomics data enables mechanistic microbiome research.</title>
        <authorList>
            <person name="Poyet M."/>
            <person name="Groussin M."/>
            <person name="Gibbons S.M."/>
            <person name="Avila-Pacheco J."/>
            <person name="Jiang X."/>
            <person name="Kearney S.M."/>
            <person name="Perrotta A.R."/>
            <person name="Berdy B."/>
            <person name="Zhao S."/>
            <person name="Lieberman T.D."/>
            <person name="Swanson P.K."/>
            <person name="Smith M."/>
            <person name="Roesemann S."/>
            <person name="Alexander J.E."/>
            <person name="Rich S.A."/>
            <person name="Livny J."/>
            <person name="Vlamakis H."/>
            <person name="Clish C."/>
            <person name="Bullock K."/>
            <person name="Deik A."/>
            <person name="Scott J."/>
            <person name="Pierce K.A."/>
            <person name="Xavier R.J."/>
            <person name="Alm E.J."/>
        </authorList>
    </citation>
    <scope>NUCLEOTIDE SEQUENCE [LARGE SCALE GENOMIC DNA]</scope>
    <source>
        <strain evidence="2 3">BIOML-A1</strain>
    </source>
</reference>
<dbReference type="Proteomes" id="UP000462865">
    <property type="component" value="Unassembled WGS sequence"/>
</dbReference>
<feature type="transmembrane region" description="Helical" evidence="1">
    <location>
        <begin position="20"/>
        <end position="40"/>
    </location>
</feature>
<comment type="caution">
    <text evidence="2">The sequence shown here is derived from an EMBL/GenBank/DDBJ whole genome shotgun (WGS) entry which is preliminary data.</text>
</comment>
<dbReference type="AlphaFoldDB" id="A0A7K0IAQ0"/>
<keyword evidence="1" id="KW-1133">Transmembrane helix</keyword>
<feature type="transmembrane region" description="Helical" evidence="1">
    <location>
        <begin position="83"/>
        <end position="101"/>
    </location>
</feature>
<evidence type="ECO:0000313" key="3">
    <source>
        <dbReference type="Proteomes" id="UP000462865"/>
    </source>
</evidence>
<dbReference type="EMBL" id="WKZA01000030">
    <property type="protein sequence ID" value="MSA94991.1"/>
    <property type="molecule type" value="Genomic_DNA"/>
</dbReference>
<evidence type="ECO:0000313" key="2">
    <source>
        <dbReference type="EMBL" id="MSA94991.1"/>
    </source>
</evidence>
<name>A0A7K0IAQ0_9ACTN</name>
<feature type="transmembrane region" description="Helical" evidence="1">
    <location>
        <begin position="107"/>
        <end position="128"/>
    </location>
</feature>
<gene>
    <name evidence="2" type="ORF">GKG38_07970</name>
</gene>
<keyword evidence="1" id="KW-0812">Transmembrane</keyword>
<keyword evidence="1" id="KW-0472">Membrane</keyword>
<accession>A0A7K0IAQ0</accession>
<protein>
    <submittedName>
        <fullName evidence="2">Uncharacterized protein</fullName>
    </submittedName>
</protein>
<sequence>MLLLSIWYSYSQLGNTENVAHIFAIAAQCAGALVLVLEVFGESEEKQLRRTLGTPVLLREVSEDSVPTELVRIKASEIASKKASAVILILGYAAAFAANSPNPSMEALLSFVSATVGIILVVQSYAIWTMIKFQGETINLNKFYKDE</sequence>
<evidence type="ECO:0000256" key="1">
    <source>
        <dbReference type="SAM" id="Phobius"/>
    </source>
</evidence>
<dbReference type="RefSeq" id="WP_154270428.1">
    <property type="nucleotide sequence ID" value="NZ_JAJCHO010000002.1"/>
</dbReference>